<accession>A0A158H576</accession>
<dbReference type="AlphaFoldDB" id="A0A158H576"/>
<organism evidence="2 3">
    <name type="scientific">Caballeronia sordidicola</name>
    <name type="common">Burkholderia sordidicola</name>
    <dbReference type="NCBI Taxonomy" id="196367"/>
    <lineage>
        <taxon>Bacteria</taxon>
        <taxon>Pseudomonadati</taxon>
        <taxon>Pseudomonadota</taxon>
        <taxon>Betaproteobacteria</taxon>
        <taxon>Burkholderiales</taxon>
        <taxon>Burkholderiaceae</taxon>
        <taxon>Caballeronia</taxon>
    </lineage>
</organism>
<keyword evidence="1" id="KW-0732">Signal</keyword>
<protein>
    <submittedName>
        <fullName evidence="2">Phosphate starvation-inducible protein PsiF</fullName>
    </submittedName>
</protein>
<evidence type="ECO:0000313" key="3">
    <source>
        <dbReference type="Proteomes" id="UP000054893"/>
    </source>
</evidence>
<dbReference type="InterPro" id="IPR011690">
    <property type="entry name" value="P_starv_induced_PsiF"/>
</dbReference>
<dbReference type="EMBL" id="FCOC02000013">
    <property type="protein sequence ID" value="SAL39488.1"/>
    <property type="molecule type" value="Genomic_DNA"/>
</dbReference>
<reference evidence="2 3" key="1">
    <citation type="submission" date="2016-01" db="EMBL/GenBank/DDBJ databases">
        <authorList>
            <person name="Oliw E.H."/>
        </authorList>
    </citation>
    <scope>NUCLEOTIDE SEQUENCE [LARGE SCALE GENOMIC DNA]</scope>
    <source>
        <strain evidence="2">LMG 22029</strain>
    </source>
</reference>
<feature type="chain" id="PRO_5007810544" evidence="1">
    <location>
        <begin position="28"/>
        <end position="102"/>
    </location>
</feature>
<dbReference type="Pfam" id="PF07769">
    <property type="entry name" value="PsiF_repeat"/>
    <property type="match status" value="2"/>
</dbReference>
<dbReference type="Proteomes" id="UP000054893">
    <property type="component" value="Unassembled WGS sequence"/>
</dbReference>
<dbReference type="RefSeq" id="WP_060857238.1">
    <property type="nucleotide sequence ID" value="NZ_FCOC02000013.1"/>
</dbReference>
<name>A0A158H576_CABSO</name>
<evidence type="ECO:0000256" key="1">
    <source>
        <dbReference type="SAM" id="SignalP"/>
    </source>
</evidence>
<gene>
    <name evidence="2" type="ORF">AWB64_04158</name>
</gene>
<dbReference type="OrthoDB" id="8001925at2"/>
<proteinExistence type="predicted"/>
<evidence type="ECO:0000313" key="2">
    <source>
        <dbReference type="EMBL" id="SAL39488.1"/>
    </source>
</evidence>
<sequence>MKIQATMSALVLGAALSVSFAAAPAFAQNSQQSKMSTCNTQAAGKKGDERKAYMKDCLSSAPVAATAPMTQQQKMTACNKSATGKKGDERKAFMKDCLSNKG</sequence>
<feature type="signal peptide" evidence="1">
    <location>
        <begin position="1"/>
        <end position="27"/>
    </location>
</feature>